<feature type="domain" description="Lsr2 dimerization" evidence="3">
    <location>
        <begin position="1"/>
        <end position="58"/>
    </location>
</feature>
<dbReference type="AlphaFoldDB" id="A0A1Z1WN47"/>
<organism evidence="5 6">
    <name type="scientific">Streptomyces alboflavus</name>
    <dbReference type="NCBI Taxonomy" id="67267"/>
    <lineage>
        <taxon>Bacteria</taxon>
        <taxon>Bacillati</taxon>
        <taxon>Actinomycetota</taxon>
        <taxon>Actinomycetes</taxon>
        <taxon>Kitasatosporales</taxon>
        <taxon>Streptomycetaceae</taxon>
        <taxon>Streptomyces</taxon>
    </lineage>
</organism>
<evidence type="ECO:0000313" key="5">
    <source>
        <dbReference type="EMBL" id="ARX87877.1"/>
    </source>
</evidence>
<dbReference type="GO" id="GO:0003677">
    <property type="term" value="F:DNA binding"/>
    <property type="evidence" value="ECO:0007669"/>
    <property type="project" value="UniProtKB-KW"/>
</dbReference>
<dbReference type="Pfam" id="PF11774">
    <property type="entry name" value="Lsr2"/>
    <property type="match status" value="1"/>
</dbReference>
<dbReference type="EMBL" id="CP021748">
    <property type="protein sequence ID" value="ARX87877.1"/>
    <property type="molecule type" value="Genomic_DNA"/>
</dbReference>
<evidence type="ECO:0000256" key="1">
    <source>
        <dbReference type="ARBA" id="ARBA00023125"/>
    </source>
</evidence>
<dbReference type="GO" id="GO:0016746">
    <property type="term" value="F:acyltransferase activity"/>
    <property type="evidence" value="ECO:0007669"/>
    <property type="project" value="InterPro"/>
</dbReference>
<evidence type="ECO:0000259" key="4">
    <source>
        <dbReference type="Pfam" id="PF23359"/>
    </source>
</evidence>
<name>A0A1Z1WN47_9ACTN</name>
<feature type="domain" description="Lsr2 DNA-binding" evidence="4">
    <location>
        <begin position="76"/>
        <end position="110"/>
    </location>
</feature>
<dbReference type="RefSeq" id="WP_087886610.1">
    <property type="nucleotide sequence ID" value="NZ_CP021748.1"/>
</dbReference>
<evidence type="ECO:0000313" key="6">
    <source>
        <dbReference type="Proteomes" id="UP000195880"/>
    </source>
</evidence>
<evidence type="ECO:0000259" key="3">
    <source>
        <dbReference type="Pfam" id="PF11774"/>
    </source>
</evidence>
<dbReference type="Gene3D" id="3.30.60.230">
    <property type="entry name" value="Lsr2, dimerization domain"/>
    <property type="match status" value="1"/>
</dbReference>
<dbReference type="Pfam" id="PF23359">
    <property type="entry name" value="Lsr2_DNA-bd"/>
    <property type="match status" value="1"/>
</dbReference>
<gene>
    <name evidence="5" type="ORF">SMD44_07359</name>
</gene>
<accession>A0A1Z1WN47</accession>
<evidence type="ECO:0008006" key="7">
    <source>
        <dbReference type="Google" id="ProtNLM"/>
    </source>
</evidence>
<dbReference type="Gene3D" id="4.10.320.10">
    <property type="entry name" value="E3-binding domain"/>
    <property type="match status" value="1"/>
</dbReference>
<dbReference type="Proteomes" id="UP000195880">
    <property type="component" value="Chromosome"/>
</dbReference>
<sequence>MAQKVQVLLIDDLEGGEADETVEFGLDGKQYVIDLKDKNAKKLRKALEPFLAAGRKTGGGRGGSGKRSAGSKAGGGQDTAAIRSWAKENGFEVNDRGRVPANIREAYEKASA</sequence>
<evidence type="ECO:0000256" key="2">
    <source>
        <dbReference type="SAM" id="MobiDB-lite"/>
    </source>
</evidence>
<dbReference type="OrthoDB" id="4113332at2"/>
<keyword evidence="6" id="KW-1185">Reference proteome</keyword>
<proteinExistence type="predicted"/>
<dbReference type="InterPro" id="IPR042261">
    <property type="entry name" value="Lsr2-like_dimerization"/>
</dbReference>
<dbReference type="KEGG" id="salf:SMD44_07359"/>
<dbReference type="InterPro" id="IPR024412">
    <property type="entry name" value="Lsr2_dim_dom"/>
</dbReference>
<dbReference type="InterPro" id="IPR055370">
    <property type="entry name" value="Lsr2_DNA-bd"/>
</dbReference>
<feature type="region of interest" description="Disordered" evidence="2">
    <location>
        <begin position="53"/>
        <end position="80"/>
    </location>
</feature>
<feature type="compositionally biased region" description="Gly residues" evidence="2">
    <location>
        <begin position="56"/>
        <end position="65"/>
    </location>
</feature>
<reference evidence="5 6" key="1">
    <citation type="submission" date="2017-05" db="EMBL/GenBank/DDBJ databases">
        <title>Streptomyces alboflavus Genome sequencing and assembly.</title>
        <authorList>
            <person name="Wang Y."/>
            <person name="Du B."/>
            <person name="Ding Y."/>
            <person name="Liu H."/>
            <person name="Hou Q."/>
            <person name="Liu K."/>
            <person name="Wang C."/>
            <person name="Yao L."/>
        </authorList>
    </citation>
    <scope>NUCLEOTIDE SEQUENCE [LARGE SCALE GENOMIC DNA]</scope>
    <source>
        <strain evidence="5 6">MDJK44</strain>
    </source>
</reference>
<dbReference type="InterPro" id="IPR036625">
    <property type="entry name" value="E3-bd_dom_sf"/>
</dbReference>
<protein>
    <recommendedName>
        <fullName evidence="7">Lsr2 family protein</fullName>
    </recommendedName>
</protein>
<keyword evidence="1" id="KW-0238">DNA-binding</keyword>